<dbReference type="EMBL" id="ML995474">
    <property type="protein sequence ID" value="KAF2147034.1"/>
    <property type="molecule type" value="Genomic_DNA"/>
</dbReference>
<dbReference type="AlphaFoldDB" id="A0A6A6BUY9"/>
<organism evidence="2 3">
    <name type="scientific">Aplosporella prunicola CBS 121167</name>
    <dbReference type="NCBI Taxonomy" id="1176127"/>
    <lineage>
        <taxon>Eukaryota</taxon>
        <taxon>Fungi</taxon>
        <taxon>Dikarya</taxon>
        <taxon>Ascomycota</taxon>
        <taxon>Pezizomycotina</taxon>
        <taxon>Dothideomycetes</taxon>
        <taxon>Dothideomycetes incertae sedis</taxon>
        <taxon>Botryosphaeriales</taxon>
        <taxon>Aplosporellaceae</taxon>
        <taxon>Aplosporella</taxon>
    </lineage>
</organism>
<name>A0A6A6BUY9_9PEZI</name>
<evidence type="ECO:0000313" key="2">
    <source>
        <dbReference type="EMBL" id="KAF2147034.1"/>
    </source>
</evidence>
<accession>A0A6A6BUY9</accession>
<gene>
    <name evidence="2" type="ORF">K452DRAFT_314279</name>
</gene>
<proteinExistence type="predicted"/>
<protein>
    <submittedName>
        <fullName evidence="2">Uncharacterized protein</fullName>
    </submittedName>
</protein>
<evidence type="ECO:0000313" key="3">
    <source>
        <dbReference type="Proteomes" id="UP000799438"/>
    </source>
</evidence>
<feature type="compositionally biased region" description="Gly residues" evidence="1">
    <location>
        <begin position="86"/>
        <end position="97"/>
    </location>
</feature>
<feature type="compositionally biased region" description="Basic and acidic residues" evidence="1">
    <location>
        <begin position="26"/>
        <end position="35"/>
    </location>
</feature>
<feature type="compositionally biased region" description="Basic residues" evidence="1">
    <location>
        <begin position="37"/>
        <end position="53"/>
    </location>
</feature>
<reference evidence="2" key="1">
    <citation type="journal article" date="2020" name="Stud. Mycol.">
        <title>101 Dothideomycetes genomes: a test case for predicting lifestyles and emergence of pathogens.</title>
        <authorList>
            <person name="Haridas S."/>
            <person name="Albert R."/>
            <person name="Binder M."/>
            <person name="Bloem J."/>
            <person name="Labutti K."/>
            <person name="Salamov A."/>
            <person name="Andreopoulos B."/>
            <person name="Baker S."/>
            <person name="Barry K."/>
            <person name="Bills G."/>
            <person name="Bluhm B."/>
            <person name="Cannon C."/>
            <person name="Castanera R."/>
            <person name="Culley D."/>
            <person name="Daum C."/>
            <person name="Ezra D."/>
            <person name="Gonzalez J."/>
            <person name="Henrissat B."/>
            <person name="Kuo A."/>
            <person name="Liang C."/>
            <person name="Lipzen A."/>
            <person name="Lutzoni F."/>
            <person name="Magnuson J."/>
            <person name="Mondo S."/>
            <person name="Nolan M."/>
            <person name="Ohm R."/>
            <person name="Pangilinan J."/>
            <person name="Park H.-J."/>
            <person name="Ramirez L."/>
            <person name="Alfaro M."/>
            <person name="Sun H."/>
            <person name="Tritt A."/>
            <person name="Yoshinaga Y."/>
            <person name="Zwiers L.-H."/>
            <person name="Turgeon B."/>
            <person name="Goodwin S."/>
            <person name="Spatafora J."/>
            <person name="Crous P."/>
            <person name="Grigoriev I."/>
        </authorList>
    </citation>
    <scope>NUCLEOTIDE SEQUENCE</scope>
    <source>
        <strain evidence="2">CBS 121167</strain>
    </source>
</reference>
<dbReference type="RefSeq" id="XP_033402742.1">
    <property type="nucleotide sequence ID" value="XM_033543741.1"/>
</dbReference>
<sequence length="188" mass="20759">MCLFSSSKNRPIAHPVTDPPPHHSHWHIDRPDAYRYSHSHSHSHSHSPSHSHSHHDQYPQHYDNYSYARYSSGGGRRSTDAVGYRSSGGTGYRGSGGVARIPGRVSGSSFGEGFEGRRSGASFNGGRRRSVERRSVVVVRTGDTVKVACNRAGYGRKFTLTSTGRGQTLRGYNTRILAMQAKMAEEAW</sequence>
<feature type="region of interest" description="Disordered" evidence="1">
    <location>
        <begin position="1"/>
        <end position="130"/>
    </location>
</feature>
<dbReference type="Proteomes" id="UP000799438">
    <property type="component" value="Unassembled WGS sequence"/>
</dbReference>
<dbReference type="GeneID" id="54301238"/>
<keyword evidence="3" id="KW-1185">Reference proteome</keyword>
<evidence type="ECO:0000256" key="1">
    <source>
        <dbReference type="SAM" id="MobiDB-lite"/>
    </source>
</evidence>